<dbReference type="InterPro" id="IPR036641">
    <property type="entry name" value="HPT_dom_sf"/>
</dbReference>
<dbReference type="PROSITE" id="PS50109">
    <property type="entry name" value="HIS_KIN"/>
    <property type="match status" value="1"/>
</dbReference>
<dbReference type="InterPro" id="IPR001789">
    <property type="entry name" value="Sig_transdc_resp-reg_receiver"/>
</dbReference>
<dbReference type="EC" id="2.7.13.3" evidence="2"/>
<feature type="modified residue" description="4-aspartylphosphate" evidence="7">
    <location>
        <position position="762"/>
    </location>
</feature>
<dbReference type="InterPro" id="IPR002545">
    <property type="entry name" value="CheW-lke_dom"/>
</dbReference>
<dbReference type="Gene3D" id="2.30.30.40">
    <property type="entry name" value="SH3 Domains"/>
    <property type="match status" value="1"/>
</dbReference>
<feature type="domain" description="CheW-like" evidence="11">
    <location>
        <begin position="556"/>
        <end position="692"/>
    </location>
</feature>
<evidence type="ECO:0000256" key="1">
    <source>
        <dbReference type="ARBA" id="ARBA00000085"/>
    </source>
</evidence>
<comment type="catalytic activity">
    <reaction evidence="1">
        <text>ATP + protein L-histidine = ADP + protein N-phospho-L-histidine.</text>
        <dbReference type="EC" id="2.7.13.3"/>
    </reaction>
</comment>
<dbReference type="PRINTS" id="PR00344">
    <property type="entry name" value="BCTRLSENSOR"/>
</dbReference>
<dbReference type="InterPro" id="IPR051315">
    <property type="entry name" value="Bact_Chemotaxis_CheA"/>
</dbReference>
<dbReference type="SUPFAM" id="SSF50341">
    <property type="entry name" value="CheW-like"/>
    <property type="match status" value="1"/>
</dbReference>
<keyword evidence="3 7" id="KW-0597">Phosphoprotein</keyword>
<dbReference type="SUPFAM" id="SSF55874">
    <property type="entry name" value="ATPase domain of HSP90 chaperone/DNA topoisomerase II/histidine kinase"/>
    <property type="match status" value="1"/>
</dbReference>
<evidence type="ECO:0000256" key="6">
    <source>
        <dbReference type="PROSITE-ProRule" id="PRU00110"/>
    </source>
</evidence>
<evidence type="ECO:0000313" key="14">
    <source>
        <dbReference type="Proteomes" id="UP000254808"/>
    </source>
</evidence>
<dbReference type="SMART" id="SM00448">
    <property type="entry name" value="REC"/>
    <property type="match status" value="1"/>
</dbReference>
<dbReference type="InterPro" id="IPR008207">
    <property type="entry name" value="Sig_transdc_His_kin_Hpt_dom"/>
</dbReference>
<evidence type="ECO:0000256" key="2">
    <source>
        <dbReference type="ARBA" id="ARBA00012438"/>
    </source>
</evidence>
<protein>
    <recommendedName>
        <fullName evidence="2">histidine kinase</fullName>
        <ecNumber evidence="2">2.7.13.3</ecNumber>
    </recommendedName>
</protein>
<dbReference type="SMART" id="SM00387">
    <property type="entry name" value="HATPase_c"/>
    <property type="match status" value="1"/>
</dbReference>
<dbReference type="SUPFAM" id="SSF52172">
    <property type="entry name" value="CheY-like"/>
    <property type="match status" value="1"/>
</dbReference>
<dbReference type="EMBL" id="CP027806">
    <property type="protein sequence ID" value="AXJ01147.1"/>
    <property type="molecule type" value="Genomic_DNA"/>
</dbReference>
<sequence length="830" mass="90346">MDSSDEAFLKELLEDFKLEAAEHLQTIGDGLLALEKSVGDGGDRAKIEEVFRVIHSMKGAARAVNLLRLEQLAMVMEGVFHEIKNHKLRLHEDMFDVLYPAADMLQDLVKETGSSKGQETVSQNAFNLMLGKIKGLHKASVSKTSPSQKTPEKLQPTDTRTDQNKGNAKGQPIHKTQTAAKAQETSADSEPNPRSEAAESRSGSVDDAETTKTAEPEPDERIAHGSDTEGEKGMPDEGDAVGQISSKGGKQGGIEHETIRVPVARLLGILNLAEEMITSKNVLRYQSEALADQAQQLAGLRGKLDEVLPANTQSAEQKIAAELKDISQEFGIWDSRLTHLADEMHALQRRSGRNIDELIEAVRDTLLQPFSVLFAVVPRLVRDLSKSTGKKVAIHLDGADIEIDRRILEQLKDPLIHLIRNCIDHGIETPEVRRKAGKPDEGSLRVAVTQGDDRKISIVIEDDGAGIDHKKVVASAIKSGALNREGAGKLSTSEINRLIFASGLTTSKIITDVSGRGLGMAIVLEKITSLGGTIAVTNETGKGIRFTIKLPQTLATFHGILVESGTQLFLIPAQAVRRAIRVEAAAISTVESKRVVTVHGESIAMLQLSSVLGLRSAQRSRDGDLVTGLLLEHQGKKVVFTVDAILAEHEGIVKPLGKLLRKVKHVEGACFLGDGRIVPVLKPSDLIASAAESKHHHTRSVAALEDEPAGKIRVLAVDDSITIRNMMRTYLEMAGYEVATAFDGQNAFEKLLQHPFDIVVTDVEMPRMNGFELTSRIRKQASLRDLPVIVVTALETPEDRNRGMQAGANAYIVKSNFQETNLIDTIKRLV</sequence>
<dbReference type="InterPro" id="IPR036061">
    <property type="entry name" value="CheW-like_dom_sf"/>
</dbReference>
<dbReference type="InterPro" id="IPR003594">
    <property type="entry name" value="HATPase_dom"/>
</dbReference>
<dbReference type="Pfam" id="PF01584">
    <property type="entry name" value="CheW"/>
    <property type="match status" value="1"/>
</dbReference>
<dbReference type="Proteomes" id="UP000254808">
    <property type="component" value="Chromosome"/>
</dbReference>
<dbReference type="RefSeq" id="WP_114984371.1">
    <property type="nucleotide sequence ID" value="NZ_CP027806.1"/>
</dbReference>
<evidence type="ECO:0000256" key="7">
    <source>
        <dbReference type="PROSITE-ProRule" id="PRU00169"/>
    </source>
</evidence>
<dbReference type="Gene3D" id="3.40.50.2300">
    <property type="match status" value="1"/>
</dbReference>
<dbReference type="KEGG" id="cprv:CYPRO_1897"/>
<evidence type="ECO:0000256" key="3">
    <source>
        <dbReference type="ARBA" id="ARBA00022553"/>
    </source>
</evidence>
<name>A0A345UKZ5_9BACT</name>
<evidence type="ECO:0000256" key="5">
    <source>
        <dbReference type="ARBA" id="ARBA00022777"/>
    </source>
</evidence>
<dbReference type="AlphaFoldDB" id="A0A345UKZ5"/>
<dbReference type="OrthoDB" id="9803176at2"/>
<dbReference type="PROSITE" id="PS50851">
    <property type="entry name" value="CHEW"/>
    <property type="match status" value="1"/>
</dbReference>
<dbReference type="PROSITE" id="PS50894">
    <property type="entry name" value="HPT"/>
    <property type="match status" value="1"/>
</dbReference>
<dbReference type="InterPro" id="IPR004105">
    <property type="entry name" value="CheA-like_dim"/>
</dbReference>
<dbReference type="GO" id="GO:0006935">
    <property type="term" value="P:chemotaxis"/>
    <property type="evidence" value="ECO:0007669"/>
    <property type="project" value="InterPro"/>
</dbReference>
<dbReference type="GO" id="GO:0000155">
    <property type="term" value="F:phosphorelay sensor kinase activity"/>
    <property type="evidence" value="ECO:0007669"/>
    <property type="project" value="InterPro"/>
</dbReference>
<proteinExistence type="predicted"/>
<dbReference type="InterPro" id="IPR011006">
    <property type="entry name" value="CheY-like_superfamily"/>
</dbReference>
<feature type="domain" description="Response regulatory" evidence="10">
    <location>
        <begin position="713"/>
        <end position="829"/>
    </location>
</feature>
<evidence type="ECO:0000259" key="12">
    <source>
        <dbReference type="PROSITE" id="PS50894"/>
    </source>
</evidence>
<feature type="domain" description="HPt" evidence="12">
    <location>
        <begin position="5"/>
        <end position="112"/>
    </location>
</feature>
<dbReference type="PROSITE" id="PS50110">
    <property type="entry name" value="RESPONSE_REGULATORY"/>
    <property type="match status" value="1"/>
</dbReference>
<feature type="compositionally biased region" description="Basic and acidic residues" evidence="8">
    <location>
        <begin position="209"/>
        <end position="235"/>
    </location>
</feature>
<dbReference type="SMART" id="SM00260">
    <property type="entry name" value="CheW"/>
    <property type="match status" value="1"/>
</dbReference>
<evidence type="ECO:0000259" key="10">
    <source>
        <dbReference type="PROSITE" id="PS50110"/>
    </source>
</evidence>
<dbReference type="CDD" id="cd00088">
    <property type="entry name" value="HPT"/>
    <property type="match status" value="1"/>
</dbReference>
<keyword evidence="5 13" id="KW-0418">Kinase</keyword>
<dbReference type="FunFam" id="3.30.565.10:FF:000016">
    <property type="entry name" value="Chemotaxis protein CheA, putative"/>
    <property type="match status" value="1"/>
</dbReference>
<organism evidence="13 14">
    <name type="scientific">Cyclonatronum proteinivorum</name>
    <dbReference type="NCBI Taxonomy" id="1457365"/>
    <lineage>
        <taxon>Bacteria</taxon>
        <taxon>Pseudomonadati</taxon>
        <taxon>Balneolota</taxon>
        <taxon>Balneolia</taxon>
        <taxon>Balneolales</taxon>
        <taxon>Cyclonatronaceae</taxon>
        <taxon>Cyclonatronum</taxon>
    </lineage>
</organism>
<dbReference type="GO" id="GO:0005737">
    <property type="term" value="C:cytoplasm"/>
    <property type="evidence" value="ECO:0007669"/>
    <property type="project" value="InterPro"/>
</dbReference>
<keyword evidence="4" id="KW-0808">Transferase</keyword>
<dbReference type="InterPro" id="IPR005467">
    <property type="entry name" value="His_kinase_dom"/>
</dbReference>
<evidence type="ECO:0000259" key="9">
    <source>
        <dbReference type="PROSITE" id="PS50109"/>
    </source>
</evidence>
<dbReference type="Gene3D" id="3.30.565.10">
    <property type="entry name" value="Histidine kinase-like ATPase, C-terminal domain"/>
    <property type="match status" value="1"/>
</dbReference>
<feature type="compositionally biased region" description="Polar residues" evidence="8">
    <location>
        <begin position="174"/>
        <end position="189"/>
    </location>
</feature>
<evidence type="ECO:0000313" key="13">
    <source>
        <dbReference type="EMBL" id="AXJ01147.1"/>
    </source>
</evidence>
<dbReference type="Pfam" id="PF00072">
    <property type="entry name" value="Response_reg"/>
    <property type="match status" value="1"/>
</dbReference>
<evidence type="ECO:0000256" key="4">
    <source>
        <dbReference type="ARBA" id="ARBA00022679"/>
    </source>
</evidence>
<keyword evidence="14" id="KW-1185">Reference proteome</keyword>
<accession>A0A345UKZ5</accession>
<feature type="domain" description="Histidine kinase" evidence="9">
    <location>
        <begin position="355"/>
        <end position="554"/>
    </location>
</feature>
<feature type="modified residue" description="Phosphohistidine" evidence="6">
    <location>
        <position position="55"/>
    </location>
</feature>
<dbReference type="PANTHER" id="PTHR43395">
    <property type="entry name" value="SENSOR HISTIDINE KINASE CHEA"/>
    <property type="match status" value="1"/>
</dbReference>
<dbReference type="CDD" id="cd17574">
    <property type="entry name" value="REC_OmpR"/>
    <property type="match status" value="1"/>
</dbReference>
<dbReference type="Pfam" id="PF02518">
    <property type="entry name" value="HATPase_c"/>
    <property type="match status" value="1"/>
</dbReference>
<dbReference type="SUPFAM" id="SSF47226">
    <property type="entry name" value="Histidine-containing phosphotransfer domain, HPT domain"/>
    <property type="match status" value="1"/>
</dbReference>
<reference evidence="13 14" key="1">
    <citation type="submission" date="2018-03" db="EMBL/GenBank/DDBJ databases">
        <title>Phenotypic and genomic properties of Cyclonatronum proteinivorum gen. nov., sp. nov., a haloalkaliphilic bacteroidete from soda lakes possessing Na+-translocating rhodopsin.</title>
        <authorList>
            <person name="Toshchakov S.V."/>
            <person name="Korzhenkov A."/>
            <person name="Samarov N.I."/>
            <person name="Kublanov I.V."/>
            <person name="Muntyan M.S."/>
            <person name="Sorokin D.Y."/>
        </authorList>
    </citation>
    <scope>NUCLEOTIDE SEQUENCE [LARGE SCALE GENOMIC DNA]</scope>
    <source>
        <strain evidence="13 14">Omega</strain>
    </source>
</reference>
<dbReference type="Pfam" id="PF01627">
    <property type="entry name" value="Hpt"/>
    <property type="match status" value="1"/>
</dbReference>
<feature type="region of interest" description="Disordered" evidence="8">
    <location>
        <begin position="137"/>
        <end position="253"/>
    </location>
</feature>
<evidence type="ECO:0000259" key="11">
    <source>
        <dbReference type="PROSITE" id="PS50851"/>
    </source>
</evidence>
<dbReference type="SMART" id="SM00073">
    <property type="entry name" value="HPT"/>
    <property type="match status" value="1"/>
</dbReference>
<evidence type="ECO:0000256" key="8">
    <source>
        <dbReference type="SAM" id="MobiDB-lite"/>
    </source>
</evidence>
<dbReference type="PANTHER" id="PTHR43395:SF1">
    <property type="entry name" value="CHEMOTAXIS PROTEIN CHEA"/>
    <property type="match status" value="1"/>
</dbReference>
<dbReference type="SMART" id="SM01231">
    <property type="entry name" value="H-kinase_dim"/>
    <property type="match status" value="1"/>
</dbReference>
<dbReference type="InterPro" id="IPR036890">
    <property type="entry name" value="HATPase_C_sf"/>
</dbReference>
<dbReference type="InterPro" id="IPR004358">
    <property type="entry name" value="Sig_transdc_His_kin-like_C"/>
</dbReference>
<gene>
    <name evidence="13" type="ORF">CYPRO_1897</name>
</gene>
<dbReference type="Gene3D" id="1.20.120.160">
    <property type="entry name" value="HPT domain"/>
    <property type="match status" value="1"/>
</dbReference>